<dbReference type="KEGG" id="ssam:E3D00_07555"/>
<protein>
    <submittedName>
        <fullName evidence="2">Uncharacterized protein</fullName>
    </submittedName>
</protein>
<evidence type="ECO:0000313" key="2">
    <source>
        <dbReference type="EMBL" id="QDH17435.1"/>
    </source>
</evidence>
<reference evidence="2 3" key="1">
    <citation type="submission" date="2019-03" db="EMBL/GenBank/DDBJ databases">
        <title>The complete genome sequence of Swingsia samuiensis NBRC107927(T).</title>
        <authorList>
            <person name="Chua K.-O."/>
            <person name="Chan K.-G."/>
            <person name="See-Too W.-S."/>
        </authorList>
    </citation>
    <scope>NUCLEOTIDE SEQUENCE [LARGE SCALE GENOMIC DNA]</scope>
    <source>
        <strain evidence="2 3">AH83</strain>
    </source>
</reference>
<evidence type="ECO:0000256" key="1">
    <source>
        <dbReference type="SAM" id="MobiDB-lite"/>
    </source>
</evidence>
<keyword evidence="3" id="KW-1185">Reference proteome</keyword>
<dbReference type="AlphaFoldDB" id="A0A4Y6UN18"/>
<dbReference type="Proteomes" id="UP000316313">
    <property type="component" value="Chromosome"/>
</dbReference>
<evidence type="ECO:0000313" key="3">
    <source>
        <dbReference type="Proteomes" id="UP000316313"/>
    </source>
</evidence>
<proteinExistence type="predicted"/>
<gene>
    <name evidence="2" type="ORF">E3D00_07555</name>
</gene>
<sequence length="158" mass="18040">MKKTYSETQAWVDAVNALRKKGLSLENIAIELKTTVNTLADRMKKLREKGYFFEPVKRQKMKNINWSKLSPRIQEMYVNGAPTAEISRSVGIHEKTIQCYISSKRRGPDRSEWMRKPAPSKPISQRSLCGAEPLPPGHPLTWGVICSEPMPQPARYRA</sequence>
<organism evidence="2 3">
    <name type="scientific">Swingsia samuiensis</name>
    <dbReference type="NCBI Taxonomy" id="1293412"/>
    <lineage>
        <taxon>Bacteria</taxon>
        <taxon>Pseudomonadati</taxon>
        <taxon>Pseudomonadota</taxon>
        <taxon>Alphaproteobacteria</taxon>
        <taxon>Acetobacterales</taxon>
        <taxon>Acetobacteraceae</taxon>
        <taxon>Swingsia</taxon>
    </lineage>
</organism>
<name>A0A4Y6UN18_9PROT</name>
<dbReference type="OrthoDB" id="7220028at2"/>
<dbReference type="RefSeq" id="WP_141461380.1">
    <property type="nucleotide sequence ID" value="NZ_CP038141.1"/>
</dbReference>
<feature type="region of interest" description="Disordered" evidence="1">
    <location>
        <begin position="107"/>
        <end position="130"/>
    </location>
</feature>
<accession>A0A4Y6UN18</accession>
<dbReference type="EMBL" id="CP038141">
    <property type="protein sequence ID" value="QDH17435.1"/>
    <property type="molecule type" value="Genomic_DNA"/>
</dbReference>